<dbReference type="Pfam" id="PF17723">
    <property type="entry name" value="RHH_8"/>
    <property type="match status" value="1"/>
</dbReference>
<proteinExistence type="predicted"/>
<dbReference type="CDD" id="cd22231">
    <property type="entry name" value="RHH_NikR_HicB-like"/>
    <property type="match status" value="1"/>
</dbReference>
<keyword evidence="2" id="KW-1185">Reference proteome</keyword>
<protein>
    <submittedName>
        <fullName evidence="1">CopG family transcriptional regulator</fullName>
    </submittedName>
</protein>
<dbReference type="PANTHER" id="PTHR36215">
    <property type="entry name" value="BLL4998 PROTEIN"/>
    <property type="match status" value="1"/>
</dbReference>
<dbReference type="InterPro" id="IPR041088">
    <property type="entry name" value="RHH_8"/>
</dbReference>
<dbReference type="SUPFAM" id="SSF47598">
    <property type="entry name" value="Ribbon-helix-helix"/>
    <property type="match status" value="1"/>
</dbReference>
<reference evidence="1 2" key="1">
    <citation type="journal article" date="1979" name="Int. J. Syst. Evol. Microbiol.">
        <title>Bacillus globisporus subsp. marinus subsp. nov.</title>
        <authorList>
            <person name="Liu H."/>
        </authorList>
    </citation>
    <scope>NUCLEOTIDE SEQUENCE [LARGE SCALE GENOMIC DNA]</scope>
    <source>
        <strain evidence="1 2">DSM 1297</strain>
    </source>
</reference>
<dbReference type="EMBL" id="JBFMIA010000010">
    <property type="protein sequence ID" value="MEW9502462.1"/>
    <property type="molecule type" value="Genomic_DNA"/>
</dbReference>
<gene>
    <name evidence="1" type="ORF">AB1471_11725</name>
</gene>
<dbReference type="RefSeq" id="WP_367779953.1">
    <property type="nucleotide sequence ID" value="NZ_JBFMIA010000010.1"/>
</dbReference>
<dbReference type="Proteomes" id="UP001556040">
    <property type="component" value="Unassembled WGS sequence"/>
</dbReference>
<dbReference type="InterPro" id="IPR010985">
    <property type="entry name" value="Ribbon_hlx_hlx"/>
</dbReference>
<dbReference type="PANTHER" id="PTHR36215:SF1">
    <property type="entry name" value="BLL4998 PROTEIN"/>
    <property type="match status" value="1"/>
</dbReference>
<organism evidence="1 2">
    <name type="scientific">Jeotgalibacillus marinus</name>
    <dbReference type="NCBI Taxonomy" id="86667"/>
    <lineage>
        <taxon>Bacteria</taxon>
        <taxon>Bacillati</taxon>
        <taxon>Bacillota</taxon>
        <taxon>Bacilli</taxon>
        <taxon>Bacillales</taxon>
        <taxon>Caryophanaceae</taxon>
        <taxon>Jeotgalibacillus</taxon>
    </lineage>
</organism>
<comment type="caution">
    <text evidence="1">The sequence shown here is derived from an EMBL/GenBank/DDBJ whole genome shotgun (WGS) entry which is preliminary data.</text>
</comment>
<evidence type="ECO:0000313" key="2">
    <source>
        <dbReference type="Proteomes" id="UP001556040"/>
    </source>
</evidence>
<name>A0ABV3Q544_9BACL</name>
<evidence type="ECO:0000313" key="1">
    <source>
        <dbReference type="EMBL" id="MEW9502462.1"/>
    </source>
</evidence>
<sequence>MADTEKITVNMNVVDLGKIDLLVEQGFYSNRTDLIKSAIRNQLTSHAGIVDEIVVNKAILLGVLKYSKKDLEKLLKANEKMDIKLLGMLILEDDIDEELAIKTIESIKILGVFKAKSQLKKILKSKIK</sequence>
<accession>A0ABV3Q544</accession>